<dbReference type="EMBL" id="FNZM01000031">
    <property type="protein sequence ID" value="SEK14829.1"/>
    <property type="molecule type" value="Genomic_DNA"/>
</dbReference>
<dbReference type="NCBIfam" id="TIGR04049">
    <property type="entry name" value="AIR_rel_sll0787"/>
    <property type="match status" value="1"/>
</dbReference>
<feature type="domain" description="PurM-like N-terminal" evidence="2">
    <location>
        <begin position="54"/>
        <end position="158"/>
    </location>
</feature>
<dbReference type="InterPro" id="IPR011413">
    <property type="entry name" value="UCP036540_AIR"/>
</dbReference>
<sequence>MADDATVDTTVDITTLDDLVASVRASRGVAHKTDIAPVLAAFADADASAVIGAGDDCAALSDGDGYLLFAAEGMVSDLIDAMPWFAGYCSVLVNVSDVCAMGGRPLAVVDVIWSDGLANATPVLEGMAAAARQLGVPIVGGHSNARSERTQLAVAILGKAKRLLSSFAARAGDRLMMAVDLRGAFVEPYPYWNAATEAPAERIRGDLAVLAQLAENGLCEAAKDISMAGIAGTAMMLAECSQVGVRIDLDAVPRPPGVALSRWMQVFPSFGYLLSVAPHHVDAVRACFDARGIACASMGEVHAEPTIDLQWRGETRTAWRLDERAFIVPADRRATRAWDAPAV</sequence>
<gene>
    <name evidence="4" type="ORF">SAMN05216550_13149</name>
</gene>
<proteinExistence type="predicted"/>
<protein>
    <recommendedName>
        <fullName evidence="6">Sll0787 family AIR synthase-like protein</fullName>
    </recommendedName>
</protein>
<dbReference type="PIRSF" id="PIRSF036540">
    <property type="entry name" value="UCP036540_AIR"/>
    <property type="match status" value="1"/>
</dbReference>
<evidence type="ECO:0000313" key="5">
    <source>
        <dbReference type="Proteomes" id="UP000183529"/>
    </source>
</evidence>
<dbReference type="CDD" id="cd02192">
    <property type="entry name" value="PurM-like3"/>
    <property type="match status" value="1"/>
</dbReference>
<dbReference type="InterPro" id="IPR006283">
    <property type="entry name" value="ThiL-like"/>
</dbReference>
<dbReference type="SUPFAM" id="SSF56042">
    <property type="entry name" value="PurM C-terminal domain-like"/>
    <property type="match status" value="1"/>
</dbReference>
<dbReference type="InterPro" id="IPR036676">
    <property type="entry name" value="PurM-like_C_sf"/>
</dbReference>
<dbReference type="SUPFAM" id="SSF55326">
    <property type="entry name" value="PurM N-terminal domain-like"/>
    <property type="match status" value="1"/>
</dbReference>
<name>A0AAQ1JYC5_9BURK</name>
<dbReference type="InterPro" id="IPR016188">
    <property type="entry name" value="PurM-like_N"/>
</dbReference>
<dbReference type="Pfam" id="PF00586">
    <property type="entry name" value="AIRS"/>
    <property type="match status" value="1"/>
</dbReference>
<dbReference type="GO" id="GO:0009030">
    <property type="term" value="F:thiamine-phosphate kinase activity"/>
    <property type="evidence" value="ECO:0007669"/>
    <property type="project" value="InterPro"/>
</dbReference>
<dbReference type="GO" id="GO:0009228">
    <property type="term" value="P:thiamine biosynthetic process"/>
    <property type="evidence" value="ECO:0007669"/>
    <property type="project" value="UniProtKB-KW"/>
</dbReference>
<evidence type="ECO:0000259" key="2">
    <source>
        <dbReference type="Pfam" id="PF00586"/>
    </source>
</evidence>
<keyword evidence="1" id="KW-0784">Thiamine biosynthesis</keyword>
<evidence type="ECO:0000259" key="3">
    <source>
        <dbReference type="Pfam" id="PF02769"/>
    </source>
</evidence>
<dbReference type="InterPro" id="IPR024030">
    <property type="entry name" value="AIR_synthase-rel_sll0787"/>
</dbReference>
<dbReference type="PANTHER" id="PTHR30270">
    <property type="entry name" value="THIAMINE-MONOPHOSPHATE KINASE"/>
    <property type="match status" value="1"/>
</dbReference>
<comment type="caution">
    <text evidence="4">The sequence shown here is derived from an EMBL/GenBank/DDBJ whole genome shotgun (WGS) entry which is preliminary data.</text>
</comment>
<organism evidence="4 5">
    <name type="scientific">Paraburkholderia tropica</name>
    <dbReference type="NCBI Taxonomy" id="92647"/>
    <lineage>
        <taxon>Bacteria</taxon>
        <taxon>Pseudomonadati</taxon>
        <taxon>Pseudomonadota</taxon>
        <taxon>Betaproteobacteria</taxon>
        <taxon>Burkholderiales</taxon>
        <taxon>Burkholderiaceae</taxon>
        <taxon>Paraburkholderia</taxon>
    </lineage>
</organism>
<dbReference type="Gene3D" id="3.30.1330.10">
    <property type="entry name" value="PurM-like, N-terminal domain"/>
    <property type="match status" value="1"/>
</dbReference>
<dbReference type="InterPro" id="IPR010918">
    <property type="entry name" value="PurM-like_C_dom"/>
</dbReference>
<evidence type="ECO:0000256" key="1">
    <source>
        <dbReference type="ARBA" id="ARBA00022977"/>
    </source>
</evidence>
<dbReference type="InterPro" id="IPR036921">
    <property type="entry name" value="PurM-like_N_sf"/>
</dbReference>
<dbReference type="Proteomes" id="UP000183529">
    <property type="component" value="Unassembled WGS sequence"/>
</dbReference>
<evidence type="ECO:0008006" key="6">
    <source>
        <dbReference type="Google" id="ProtNLM"/>
    </source>
</evidence>
<accession>A0AAQ1JYC5</accession>
<reference evidence="4 5" key="1">
    <citation type="submission" date="2016-10" db="EMBL/GenBank/DDBJ databases">
        <authorList>
            <person name="Varghese N."/>
            <person name="Submissions S."/>
        </authorList>
    </citation>
    <scope>NUCLEOTIDE SEQUENCE [LARGE SCALE GENOMIC DNA]</scope>
    <source>
        <strain evidence="4 5">LMG 22274</strain>
    </source>
</reference>
<dbReference type="AlphaFoldDB" id="A0AAQ1JYC5"/>
<dbReference type="RefSeq" id="WP_074987491.1">
    <property type="nucleotide sequence ID" value="NZ_CADFGN010000004.1"/>
</dbReference>
<evidence type="ECO:0000313" key="4">
    <source>
        <dbReference type="EMBL" id="SEK14829.1"/>
    </source>
</evidence>
<dbReference type="PANTHER" id="PTHR30270:SF0">
    <property type="entry name" value="THIAMINE-MONOPHOSPHATE KINASE"/>
    <property type="match status" value="1"/>
</dbReference>
<dbReference type="Pfam" id="PF02769">
    <property type="entry name" value="AIRS_C"/>
    <property type="match status" value="1"/>
</dbReference>
<dbReference type="Gene3D" id="3.90.650.10">
    <property type="entry name" value="PurM-like C-terminal domain"/>
    <property type="match status" value="1"/>
</dbReference>
<feature type="domain" description="PurM-like C-terminal" evidence="3">
    <location>
        <begin position="208"/>
        <end position="311"/>
    </location>
</feature>